<dbReference type="EMBL" id="CM002924">
    <property type="protein sequence ID" value="KGN60406.1"/>
    <property type="molecule type" value="Genomic_DNA"/>
</dbReference>
<dbReference type="OMA" id="FQSHEQR"/>
<dbReference type="InterPro" id="IPR032675">
    <property type="entry name" value="LRR_dom_sf"/>
</dbReference>
<keyword evidence="2" id="KW-0677">Repeat</keyword>
<protein>
    <submittedName>
        <fullName evidence="5">Uncharacterized protein</fullName>
    </submittedName>
</protein>
<evidence type="ECO:0000256" key="2">
    <source>
        <dbReference type="ARBA" id="ARBA00022737"/>
    </source>
</evidence>
<dbReference type="Pfam" id="PF13855">
    <property type="entry name" value="LRR_8"/>
    <property type="match status" value="2"/>
</dbReference>
<reference evidence="5 6" key="1">
    <citation type="journal article" date="2009" name="Nat. Genet.">
        <title>The genome of the cucumber, Cucumis sativus L.</title>
        <authorList>
            <person name="Huang S."/>
            <person name="Li R."/>
            <person name="Zhang Z."/>
            <person name="Li L."/>
            <person name="Gu X."/>
            <person name="Fan W."/>
            <person name="Lucas W.J."/>
            <person name="Wang X."/>
            <person name="Xie B."/>
            <person name="Ni P."/>
            <person name="Ren Y."/>
            <person name="Zhu H."/>
            <person name="Li J."/>
            <person name="Lin K."/>
            <person name="Jin W."/>
            <person name="Fei Z."/>
            <person name="Li G."/>
            <person name="Staub J."/>
            <person name="Kilian A."/>
            <person name="van der Vossen E.A."/>
            <person name="Wu Y."/>
            <person name="Guo J."/>
            <person name="He J."/>
            <person name="Jia Z."/>
            <person name="Ren Y."/>
            <person name="Tian G."/>
            <person name="Lu Y."/>
            <person name="Ruan J."/>
            <person name="Qian W."/>
            <person name="Wang M."/>
            <person name="Huang Q."/>
            <person name="Li B."/>
            <person name="Xuan Z."/>
            <person name="Cao J."/>
            <person name="Asan"/>
            <person name="Wu Z."/>
            <person name="Zhang J."/>
            <person name="Cai Q."/>
            <person name="Bai Y."/>
            <person name="Zhao B."/>
            <person name="Han Y."/>
            <person name="Li Y."/>
            <person name="Li X."/>
            <person name="Wang S."/>
            <person name="Shi Q."/>
            <person name="Liu S."/>
            <person name="Cho W.K."/>
            <person name="Kim J.Y."/>
            <person name="Xu Y."/>
            <person name="Heller-Uszynska K."/>
            <person name="Miao H."/>
            <person name="Cheng Z."/>
            <person name="Zhang S."/>
            <person name="Wu J."/>
            <person name="Yang Y."/>
            <person name="Kang H."/>
            <person name="Li M."/>
            <person name="Liang H."/>
            <person name="Ren X."/>
            <person name="Shi Z."/>
            <person name="Wen M."/>
            <person name="Jian M."/>
            <person name="Yang H."/>
            <person name="Zhang G."/>
            <person name="Yang Z."/>
            <person name="Chen R."/>
            <person name="Liu S."/>
            <person name="Li J."/>
            <person name="Ma L."/>
            <person name="Liu H."/>
            <person name="Zhou Y."/>
            <person name="Zhao J."/>
            <person name="Fang X."/>
            <person name="Li G."/>
            <person name="Fang L."/>
            <person name="Li Y."/>
            <person name="Liu D."/>
            <person name="Zheng H."/>
            <person name="Zhang Y."/>
            <person name="Qin N."/>
            <person name="Li Z."/>
            <person name="Yang G."/>
            <person name="Yang S."/>
            <person name="Bolund L."/>
            <person name="Kristiansen K."/>
            <person name="Zheng H."/>
            <person name="Li S."/>
            <person name="Zhang X."/>
            <person name="Yang H."/>
            <person name="Wang J."/>
            <person name="Sun R."/>
            <person name="Zhang B."/>
            <person name="Jiang S."/>
            <person name="Wang J."/>
            <person name="Du Y."/>
            <person name="Li S."/>
        </authorList>
    </citation>
    <scope>NUCLEOTIDE SEQUENCE [LARGE SCALE GENOMIC DNA]</scope>
    <source>
        <strain evidence="6">cv. 9930</strain>
    </source>
</reference>
<gene>
    <name evidence="5" type="ORF">Csa_3G903460</name>
</gene>
<dbReference type="SMART" id="SM00365">
    <property type="entry name" value="LRR_SD22"/>
    <property type="match status" value="5"/>
</dbReference>
<dbReference type="InterPro" id="IPR050216">
    <property type="entry name" value="LRR_domain-containing"/>
</dbReference>
<dbReference type="PANTHER" id="PTHR48051:SF54">
    <property type="entry name" value="LEUCINE-RICH REPEAT-CONTAINING PROTEIN"/>
    <property type="match status" value="1"/>
</dbReference>
<dbReference type="SMART" id="SM00369">
    <property type="entry name" value="LRR_TYP"/>
    <property type="match status" value="9"/>
</dbReference>
<dbReference type="InterPro" id="IPR001611">
    <property type="entry name" value="Leu-rich_rpt"/>
</dbReference>
<keyword evidence="6" id="KW-1185">Reference proteome</keyword>
<dbReference type="AlphaFoldDB" id="A0A0A0LK72"/>
<reference evidence="5 6" key="3">
    <citation type="journal article" date="2010" name="BMC Genomics">
        <title>Transcriptome sequencing and comparative analysis of cucumber flowers with different sex types.</title>
        <authorList>
            <person name="Guo S."/>
            <person name="Zheng Y."/>
            <person name="Joung J.G."/>
            <person name="Liu S."/>
            <person name="Zhang Z."/>
            <person name="Crasta O.R."/>
            <person name="Sobral B.W."/>
            <person name="Xu Y."/>
            <person name="Huang S."/>
            <person name="Fei Z."/>
        </authorList>
    </citation>
    <scope>NUCLEOTIDE SEQUENCE [LARGE SCALE GENOMIC DNA]</scope>
    <source>
        <strain evidence="6">cv. 9930</strain>
    </source>
</reference>
<reference evidence="5 6" key="4">
    <citation type="journal article" date="2011" name="BMC Genomics">
        <title>RNA-Seq improves annotation of protein-coding genes in the cucumber genome.</title>
        <authorList>
            <person name="Li Z."/>
            <person name="Zhang Z."/>
            <person name="Yan P."/>
            <person name="Huang S."/>
            <person name="Fei Z."/>
            <person name="Lin K."/>
        </authorList>
    </citation>
    <scope>NUCLEOTIDE SEQUENCE [LARGE SCALE GENOMIC DNA]</scope>
    <source>
        <strain evidence="6">cv. 9930</strain>
    </source>
</reference>
<reference evidence="5 6" key="2">
    <citation type="journal article" date="2009" name="PLoS ONE">
        <title>An integrated genetic and cytogenetic map of the cucumber genome.</title>
        <authorList>
            <person name="Ren Y."/>
            <person name="Zhang Z."/>
            <person name="Liu J."/>
            <person name="Staub J.E."/>
            <person name="Han Y."/>
            <person name="Cheng Z."/>
            <person name="Li X."/>
            <person name="Lu J."/>
            <person name="Miao H."/>
            <person name="Kang H."/>
            <person name="Xie B."/>
            <person name="Gu X."/>
            <person name="Wang X."/>
            <person name="Du Y."/>
            <person name="Jin W."/>
            <person name="Huang S."/>
        </authorList>
    </citation>
    <scope>NUCLEOTIDE SEQUENCE [LARGE SCALE GENOMIC DNA]</scope>
    <source>
        <strain evidence="6">cv. 9930</strain>
    </source>
</reference>
<dbReference type="Gramene" id="KGN60406">
    <property type="protein sequence ID" value="KGN60406"/>
    <property type="gene ID" value="Csa_3G903460"/>
</dbReference>
<dbReference type="SUPFAM" id="SSF52058">
    <property type="entry name" value="L domain-like"/>
    <property type="match status" value="1"/>
</dbReference>
<keyword evidence="1" id="KW-0433">Leucine-rich repeat</keyword>
<name>A0A0A0LK72_CUCSA</name>
<proteinExistence type="inferred from homology"/>
<evidence type="ECO:0000313" key="6">
    <source>
        <dbReference type="Proteomes" id="UP000029981"/>
    </source>
</evidence>
<dbReference type="Proteomes" id="UP000029981">
    <property type="component" value="Chromosome 3"/>
</dbReference>
<dbReference type="Pfam" id="PF00560">
    <property type="entry name" value="LRR_1"/>
    <property type="match status" value="1"/>
</dbReference>
<dbReference type="GO" id="GO:0035556">
    <property type="term" value="P:intracellular signal transduction"/>
    <property type="evidence" value="ECO:0000318"/>
    <property type="project" value="GO_Central"/>
</dbReference>
<dbReference type="FunFam" id="3.80.10.10:FF:000405">
    <property type="entry name" value="Plant intracellular Ras-group-related LRR protein 4"/>
    <property type="match status" value="1"/>
</dbReference>
<comment type="similarity">
    <text evidence="3">Belongs to the SHOC2 family.</text>
</comment>
<comment type="function">
    <text evidence="4">Leucine-rich repeat protein that likely mediates protein interactions, possibly in the context of signal transduction.</text>
</comment>
<sequence length="573" mass="64578">MKKRVTIRAHRKIYLGRPEEQSSSSSRGFKSQLETEIAMDATFKQGPLPSPFIDTVNELTRIFRSLPARPSIEEVEAAVAILNTVQNDEDFKLAELSKQQVPENVPEELFFILQQMRKTMVLFESHEQRREAIRLIELDKMLRSFDELIQRASDLVSGNSQGQTSLNLSDPVEKIAKETVISDPILEKKKGNEEFESNDYKDLVKNSSFVPPLSSSGEGETEKLNLMKVAALIENIAKSGSTVLNLKGKLMDKMELLPISIGKLFDLVELDLSENKIMALPPGISGLQSLRKFNIHSNQLINLPDTFGELVNLTYVDLHANRLKSLPASFGNLKNLISLDLSSNLYTHLPEITGKLTSLKKLNVETNELEELPYTIGSCSSLVELRLDFNEIKALPEAIGKLECLEILTLHYNRIRGLPTTMGNLPKLKELDVSFNELETIPENLCFAVSLRKLNVGKNFADLTALPRSIGNLEMLEELDISANQIRFLPESFRFLSKLRVLQIDETPLEEPPREVVELGAQAIVKYMADAVEKRDTKSQPTQENGFWLWFCSICCSESRNTSKDRLSTELQL</sequence>
<dbReference type="InterPro" id="IPR003591">
    <property type="entry name" value="Leu-rich_rpt_typical-subtyp"/>
</dbReference>
<dbReference type="eggNOG" id="KOG0619">
    <property type="taxonomic scope" value="Eukaryota"/>
</dbReference>
<evidence type="ECO:0000256" key="1">
    <source>
        <dbReference type="ARBA" id="ARBA00022614"/>
    </source>
</evidence>
<evidence type="ECO:0000256" key="3">
    <source>
        <dbReference type="ARBA" id="ARBA00023786"/>
    </source>
</evidence>
<dbReference type="PANTHER" id="PTHR48051">
    <property type="match status" value="1"/>
</dbReference>
<dbReference type="STRING" id="3659.A0A0A0LK72"/>
<evidence type="ECO:0000256" key="4">
    <source>
        <dbReference type="ARBA" id="ARBA00037519"/>
    </source>
</evidence>
<evidence type="ECO:0000313" key="5">
    <source>
        <dbReference type="EMBL" id="KGN60406.1"/>
    </source>
</evidence>
<organism evidence="5 6">
    <name type="scientific">Cucumis sativus</name>
    <name type="common">Cucumber</name>
    <dbReference type="NCBI Taxonomy" id="3659"/>
    <lineage>
        <taxon>Eukaryota</taxon>
        <taxon>Viridiplantae</taxon>
        <taxon>Streptophyta</taxon>
        <taxon>Embryophyta</taxon>
        <taxon>Tracheophyta</taxon>
        <taxon>Spermatophyta</taxon>
        <taxon>Magnoliopsida</taxon>
        <taxon>eudicotyledons</taxon>
        <taxon>Gunneridae</taxon>
        <taxon>Pentapetalae</taxon>
        <taxon>rosids</taxon>
        <taxon>fabids</taxon>
        <taxon>Cucurbitales</taxon>
        <taxon>Cucurbitaceae</taxon>
        <taxon>Benincaseae</taxon>
        <taxon>Cucumis</taxon>
    </lineage>
</organism>
<dbReference type="SMART" id="SM00364">
    <property type="entry name" value="LRR_BAC"/>
    <property type="match status" value="9"/>
</dbReference>
<accession>A0A0A0LK72</accession>
<dbReference type="Gene3D" id="3.80.10.10">
    <property type="entry name" value="Ribonuclease Inhibitor"/>
    <property type="match status" value="1"/>
</dbReference>